<reference evidence="2 3" key="1">
    <citation type="submission" date="2020-02" db="EMBL/GenBank/DDBJ databases">
        <title>Characterization of phylogenetic diversity of novel bifidobacterial species isolated in Czech ZOOs.</title>
        <authorList>
            <person name="Lugli G.A."/>
            <person name="Vera N.B."/>
            <person name="Ventura M."/>
        </authorList>
    </citation>
    <scope>NUCLEOTIDE SEQUENCE [LARGE SCALE GENOMIC DNA]</scope>
    <source>
        <strain evidence="2 3">DSM 109963</strain>
    </source>
</reference>
<sequence length="59" mass="6369">MRRLLAGVVAVLWAAALLDILLVPACATDPLWRLVECVFVFVLVPLLAFGCLEADDASK</sequence>
<evidence type="ECO:0000313" key="2">
    <source>
        <dbReference type="EMBL" id="NMN02766.1"/>
    </source>
</evidence>
<comment type="caution">
    <text evidence="2">The sequence shown here is derived from an EMBL/GenBank/DDBJ whole genome shotgun (WGS) entry which is preliminary data.</text>
</comment>
<protein>
    <submittedName>
        <fullName evidence="2">Uncharacterized protein</fullName>
    </submittedName>
</protein>
<organism evidence="2 3">
    <name type="scientific">Bifidobacterium panos</name>
    <dbReference type="NCBI Taxonomy" id="2675321"/>
    <lineage>
        <taxon>Bacteria</taxon>
        <taxon>Bacillati</taxon>
        <taxon>Actinomycetota</taxon>
        <taxon>Actinomycetes</taxon>
        <taxon>Bifidobacteriales</taxon>
        <taxon>Bifidobacteriaceae</taxon>
        <taxon>Bifidobacterium</taxon>
    </lineage>
</organism>
<keyword evidence="1" id="KW-0812">Transmembrane</keyword>
<keyword evidence="1" id="KW-0472">Membrane</keyword>
<keyword evidence="3" id="KW-1185">Reference proteome</keyword>
<keyword evidence="1" id="KW-1133">Transmembrane helix</keyword>
<gene>
    <name evidence="2" type="ORF">G1C94_1388</name>
</gene>
<dbReference type="EMBL" id="JAAIIJ010000028">
    <property type="protein sequence ID" value="NMN02766.1"/>
    <property type="molecule type" value="Genomic_DNA"/>
</dbReference>
<name>A0ABX1SY43_9BIFI</name>
<dbReference type="RefSeq" id="WP_172146982.1">
    <property type="nucleotide sequence ID" value="NZ_JAAIIJ010000028.1"/>
</dbReference>
<feature type="transmembrane region" description="Helical" evidence="1">
    <location>
        <begin position="32"/>
        <end position="52"/>
    </location>
</feature>
<proteinExistence type="predicted"/>
<accession>A0ABX1SY43</accession>
<dbReference type="Proteomes" id="UP000553756">
    <property type="component" value="Unassembled WGS sequence"/>
</dbReference>
<evidence type="ECO:0000313" key="3">
    <source>
        <dbReference type="Proteomes" id="UP000553756"/>
    </source>
</evidence>
<evidence type="ECO:0000256" key="1">
    <source>
        <dbReference type="SAM" id="Phobius"/>
    </source>
</evidence>